<evidence type="ECO:0000256" key="1">
    <source>
        <dbReference type="SAM" id="Phobius"/>
    </source>
</evidence>
<gene>
    <name evidence="2" type="ORF">D7W81_08580</name>
</gene>
<dbReference type="RefSeq" id="WP_120554847.1">
    <property type="nucleotide sequence ID" value="NZ_RAWK01000039.1"/>
</dbReference>
<reference evidence="3" key="1">
    <citation type="submission" date="2018-09" db="EMBL/GenBank/DDBJ databases">
        <authorList>
            <person name="Livingstone P.G."/>
            <person name="Whitworth D.E."/>
        </authorList>
    </citation>
    <scope>NUCLEOTIDE SEQUENCE [LARGE SCALE GENOMIC DNA]</scope>
    <source>
        <strain evidence="3">AB050A</strain>
    </source>
</reference>
<evidence type="ECO:0000313" key="3">
    <source>
        <dbReference type="Proteomes" id="UP000267003"/>
    </source>
</evidence>
<dbReference type="AlphaFoldDB" id="A0A3A8QSM3"/>
<organism evidence="2 3">
    <name type="scientific">Corallococcus aberystwythensis</name>
    <dbReference type="NCBI Taxonomy" id="2316722"/>
    <lineage>
        <taxon>Bacteria</taxon>
        <taxon>Pseudomonadati</taxon>
        <taxon>Myxococcota</taxon>
        <taxon>Myxococcia</taxon>
        <taxon>Myxococcales</taxon>
        <taxon>Cystobacterineae</taxon>
        <taxon>Myxococcaceae</taxon>
        <taxon>Corallococcus</taxon>
    </lineage>
</organism>
<comment type="caution">
    <text evidence="2">The sequence shown here is derived from an EMBL/GenBank/DDBJ whole genome shotgun (WGS) entry which is preliminary data.</text>
</comment>
<dbReference type="OrthoDB" id="5516481at2"/>
<keyword evidence="1" id="KW-0812">Transmembrane</keyword>
<dbReference type="EMBL" id="RAWK01000039">
    <property type="protein sequence ID" value="RKH70841.1"/>
    <property type="molecule type" value="Genomic_DNA"/>
</dbReference>
<sequence length="271" mass="28934">MSTRLQPPPVTPSLDELVPLFEEAARASGSSRALKAGYLNAIIARWVQTEDPGTLAPALHALLAKEGVKQLVDEQGTPVSTAATEALLAMSYPHPLEVSPEHLEALRLQQEPAVPPAPKGWMLTVLAAATGVQAFFFVLADDMRRMTFGLTADQLAGDPSLPHLPDHGLLEATLLRLEKDVWWSVRPLVPWGQVAIAAVLYYFATALATTARERTLSRRGFLGLGAVGFVLGLLPMQYHAHWGTLTAAVGALLVGLMLRGPKPAPSVPPAA</sequence>
<keyword evidence="3" id="KW-1185">Reference proteome</keyword>
<accession>A0A3A8QSM3</accession>
<dbReference type="Proteomes" id="UP000267003">
    <property type="component" value="Unassembled WGS sequence"/>
</dbReference>
<keyword evidence="1" id="KW-1133">Transmembrane helix</keyword>
<name>A0A3A8QSM3_9BACT</name>
<proteinExistence type="predicted"/>
<feature type="transmembrane region" description="Helical" evidence="1">
    <location>
        <begin position="220"/>
        <end position="236"/>
    </location>
</feature>
<evidence type="ECO:0000313" key="2">
    <source>
        <dbReference type="EMBL" id="RKH70841.1"/>
    </source>
</evidence>
<keyword evidence="1" id="KW-0472">Membrane</keyword>
<feature type="transmembrane region" description="Helical" evidence="1">
    <location>
        <begin position="120"/>
        <end position="140"/>
    </location>
</feature>
<protein>
    <submittedName>
        <fullName evidence="2">Uncharacterized protein</fullName>
    </submittedName>
</protein>